<dbReference type="AlphaFoldDB" id="A0A1Y2C962"/>
<organism evidence="2 3">
    <name type="scientific">Neocallimastix californiae</name>
    <dbReference type="NCBI Taxonomy" id="1754190"/>
    <lineage>
        <taxon>Eukaryota</taxon>
        <taxon>Fungi</taxon>
        <taxon>Fungi incertae sedis</taxon>
        <taxon>Chytridiomycota</taxon>
        <taxon>Chytridiomycota incertae sedis</taxon>
        <taxon>Neocallimastigomycetes</taxon>
        <taxon>Neocallimastigales</taxon>
        <taxon>Neocallimastigaceae</taxon>
        <taxon>Neocallimastix</taxon>
    </lineage>
</organism>
<feature type="compositionally biased region" description="Polar residues" evidence="1">
    <location>
        <begin position="522"/>
        <end position="539"/>
    </location>
</feature>
<gene>
    <name evidence="2" type="ORF">LY90DRAFT_703728</name>
</gene>
<evidence type="ECO:0000256" key="1">
    <source>
        <dbReference type="SAM" id="MobiDB-lite"/>
    </source>
</evidence>
<dbReference type="EMBL" id="MCOG01000116">
    <property type="protein sequence ID" value="ORY43559.1"/>
    <property type="molecule type" value="Genomic_DNA"/>
</dbReference>
<protein>
    <recommendedName>
        <fullName evidence="4">Coth-domain-containing protein</fullName>
    </recommendedName>
</protein>
<evidence type="ECO:0000313" key="2">
    <source>
        <dbReference type="EMBL" id="ORY43559.1"/>
    </source>
</evidence>
<keyword evidence="3" id="KW-1185">Reference proteome</keyword>
<dbReference type="Proteomes" id="UP000193920">
    <property type="component" value="Unassembled WGS sequence"/>
</dbReference>
<dbReference type="OrthoDB" id="2387105at2759"/>
<reference evidence="2 3" key="1">
    <citation type="submission" date="2016-08" db="EMBL/GenBank/DDBJ databases">
        <title>A Parts List for Fungal Cellulosomes Revealed by Comparative Genomics.</title>
        <authorList>
            <consortium name="DOE Joint Genome Institute"/>
            <person name="Haitjema C.H."/>
            <person name="Gilmore S.P."/>
            <person name="Henske J.K."/>
            <person name="Solomon K.V."/>
            <person name="De Groot R."/>
            <person name="Kuo A."/>
            <person name="Mondo S.J."/>
            <person name="Salamov A.A."/>
            <person name="Labutti K."/>
            <person name="Zhao Z."/>
            <person name="Chiniquy J."/>
            <person name="Barry K."/>
            <person name="Brewer H.M."/>
            <person name="Purvine S.O."/>
            <person name="Wright A.T."/>
            <person name="Boxma B."/>
            <person name="Van Alen T."/>
            <person name="Hackstein J.H."/>
            <person name="Baker S.E."/>
            <person name="Grigoriev I.V."/>
            <person name="O'Malley M.A."/>
        </authorList>
    </citation>
    <scope>NUCLEOTIDE SEQUENCE [LARGE SCALE GENOMIC DNA]</scope>
    <source>
        <strain evidence="2 3">G1</strain>
    </source>
</reference>
<feature type="region of interest" description="Disordered" evidence="1">
    <location>
        <begin position="511"/>
        <end position="547"/>
    </location>
</feature>
<dbReference type="STRING" id="1754190.A0A1Y2C962"/>
<evidence type="ECO:0000313" key="3">
    <source>
        <dbReference type="Proteomes" id="UP000193920"/>
    </source>
</evidence>
<name>A0A1Y2C962_9FUNG</name>
<evidence type="ECO:0008006" key="4">
    <source>
        <dbReference type="Google" id="ProtNLM"/>
    </source>
</evidence>
<sequence length="571" mass="65800">MNPDSEVPNLYKTDISVQTGTKYNYICGGKKDVDRIISGENTYNELFGRSLTIYDMPEFDYPASKPWTRSLGRTELFDPNYVPIVIIDVDKSFFENAGGIYKFNKVNFILKENVFTFDNVKVETKNTDEDKFQMRIKIQDDDGIYHRNILKFRSSAYDPAFIRQIIYGDIAHAIGNPAHESVAVRVYHKDGTPIGLYVLQEDVTTESFIRTAFYGNPDGTIKEYVKSPIYDGATGGDFNVNDTHHLGAFISDTENDMKNDLLEMTRQVYLTDPSDPNSVKYLDENWLDLDTFYKALALEYLGGHWDSFWFLTSNFVVYHPAEEVEGEKYNYSKYKYYFIDQDFDQTFSIGMKQSLSGMEKKPYTEYVNRSINYWQNTINSDEISSKTGQNLDPGTRVIINKFLGCDGQPTCESKKAFEEHLKSIVKYIFNPIEMGRKVNGYKERLDEEIKWDTSIERLYHAEDPHMSIYYNNYDMFIRALDVGVSSSHGIMNWVSDMAENVCNQFGIQYDEDEESNSNNNDQIYSDGNTSIKNDSPRTSNADEENENGSSTYKINIFVVTLMAILCTIFLN</sequence>
<accession>A0A1Y2C962</accession>
<comment type="caution">
    <text evidence="2">The sequence shown here is derived from an EMBL/GenBank/DDBJ whole genome shotgun (WGS) entry which is preliminary data.</text>
</comment>
<proteinExistence type="predicted"/>